<dbReference type="EMBL" id="UINC01206871">
    <property type="protein sequence ID" value="SVE28706.1"/>
    <property type="molecule type" value="Genomic_DNA"/>
</dbReference>
<sequence>MSKKIEKLFKSYRDQLLHLAKLYSVVEVKSYARSAKRLTISQLELLLIKNRIKLPINRSSDKAIAKQELKENSIRNIYLSIGFIFFIGCLIAMRPYVKSIVNEVKFTYVAEEYKIPKVSKS</sequence>
<keyword evidence="1" id="KW-1133">Transmembrane helix</keyword>
<reference evidence="2" key="1">
    <citation type="submission" date="2018-05" db="EMBL/GenBank/DDBJ databases">
        <authorList>
            <person name="Lanie J.A."/>
            <person name="Ng W.-L."/>
            <person name="Kazmierczak K.M."/>
            <person name="Andrzejewski T.M."/>
            <person name="Davidsen T.M."/>
            <person name="Wayne K.J."/>
            <person name="Tettelin H."/>
            <person name="Glass J.I."/>
            <person name="Rusch D."/>
            <person name="Podicherti R."/>
            <person name="Tsui H.-C.T."/>
            <person name="Winkler M.E."/>
        </authorList>
    </citation>
    <scope>NUCLEOTIDE SEQUENCE</scope>
</reference>
<protein>
    <submittedName>
        <fullName evidence="2">Uncharacterized protein</fullName>
    </submittedName>
</protein>
<evidence type="ECO:0000313" key="2">
    <source>
        <dbReference type="EMBL" id="SVE28706.1"/>
    </source>
</evidence>
<organism evidence="2">
    <name type="scientific">marine metagenome</name>
    <dbReference type="NCBI Taxonomy" id="408172"/>
    <lineage>
        <taxon>unclassified sequences</taxon>
        <taxon>metagenomes</taxon>
        <taxon>ecological metagenomes</taxon>
    </lineage>
</organism>
<gene>
    <name evidence="2" type="ORF">METZ01_LOCUS481560</name>
</gene>
<feature type="transmembrane region" description="Helical" evidence="1">
    <location>
        <begin position="77"/>
        <end position="97"/>
    </location>
</feature>
<feature type="non-terminal residue" evidence="2">
    <location>
        <position position="121"/>
    </location>
</feature>
<proteinExistence type="predicted"/>
<name>A0A383C8H2_9ZZZZ</name>
<accession>A0A383C8H2</accession>
<evidence type="ECO:0000256" key="1">
    <source>
        <dbReference type="SAM" id="Phobius"/>
    </source>
</evidence>
<keyword evidence="1" id="KW-0472">Membrane</keyword>
<dbReference type="AlphaFoldDB" id="A0A383C8H2"/>
<keyword evidence="1" id="KW-0812">Transmembrane</keyword>